<comment type="caution">
    <text evidence="1">The sequence shown here is derived from an EMBL/GenBank/DDBJ whole genome shotgun (WGS) entry which is preliminary data.</text>
</comment>
<name>A0A9P8NU88_9ASCO</name>
<keyword evidence="2" id="KW-1185">Reference proteome</keyword>
<dbReference type="AlphaFoldDB" id="A0A9P8NU88"/>
<evidence type="ECO:0000313" key="2">
    <source>
        <dbReference type="Proteomes" id="UP000788993"/>
    </source>
</evidence>
<dbReference type="Proteomes" id="UP000788993">
    <property type="component" value="Unassembled WGS sequence"/>
</dbReference>
<proteinExistence type="predicted"/>
<organism evidence="1 2">
    <name type="scientific">Ogataea polymorpha</name>
    <dbReference type="NCBI Taxonomy" id="460523"/>
    <lineage>
        <taxon>Eukaryota</taxon>
        <taxon>Fungi</taxon>
        <taxon>Dikarya</taxon>
        <taxon>Ascomycota</taxon>
        <taxon>Saccharomycotina</taxon>
        <taxon>Pichiomycetes</taxon>
        <taxon>Pichiales</taxon>
        <taxon>Pichiaceae</taxon>
        <taxon>Ogataea</taxon>
    </lineage>
</organism>
<gene>
    <name evidence="1" type="ORF">OGATHE_006191</name>
</gene>
<reference evidence="1" key="1">
    <citation type="journal article" date="2021" name="Open Biol.">
        <title>Shared evolutionary footprints suggest mitochondrial oxidative damage underlies multiple complex I losses in fungi.</title>
        <authorList>
            <person name="Schikora-Tamarit M.A."/>
            <person name="Marcet-Houben M."/>
            <person name="Nosek J."/>
            <person name="Gabaldon T."/>
        </authorList>
    </citation>
    <scope>NUCLEOTIDE SEQUENCE</scope>
    <source>
        <strain evidence="1">NCAIM Y.01608</strain>
    </source>
</reference>
<dbReference type="EMBL" id="JAEUBD010001540">
    <property type="protein sequence ID" value="KAH3659307.1"/>
    <property type="molecule type" value="Genomic_DNA"/>
</dbReference>
<dbReference type="InterPro" id="IPR011990">
    <property type="entry name" value="TPR-like_helical_dom_sf"/>
</dbReference>
<dbReference type="Gene3D" id="1.25.40.10">
    <property type="entry name" value="Tetratricopeptide repeat domain"/>
    <property type="match status" value="1"/>
</dbReference>
<reference evidence="1" key="2">
    <citation type="submission" date="2021-01" db="EMBL/GenBank/DDBJ databases">
        <authorList>
            <person name="Schikora-Tamarit M.A."/>
        </authorList>
    </citation>
    <scope>NUCLEOTIDE SEQUENCE</scope>
    <source>
        <strain evidence="1">NCAIM Y.01608</strain>
    </source>
</reference>
<sequence>MILFRLFSTGSLRRNRLSDLQSQLKTVSRKSEFYSEEDRSANSESEVIRQFRKLIPADHKLSPDISSWKQLNQPQDLVEIPNVPDVLNETTLDDYVRTLNRVKTRKFDQNPVYVKRAFEKIVESNVLESLHTYNMILKFFATTHDFNNVKETMRLMNQRKLYPTTESFNFVLGPMRTSRHERKFALINMYLKQMRFYKQIPDLSTCYILFECLRTHRKPIYDYMVKNGCSLRPILPAVMAYKHDIEKKNFDELMAEMVANEHSFKDDPKLVAEFVRIALDEYGPSQAWDFAMERLEADIPELTPSMLVHFVNYFVRENQLYNAIAMINHFDNHFLKGKVHKVYEILATAMIDRPNSKNWSVLARRFYIESKTSFSRTIMLPKEVAKLRARAKEYGYTNFNPEKLALEESDLTSKMLEKLQWSDRHRPIFKLEDNAESFQEAAKFVA</sequence>
<evidence type="ECO:0000313" key="1">
    <source>
        <dbReference type="EMBL" id="KAH3659307.1"/>
    </source>
</evidence>
<protein>
    <submittedName>
        <fullName evidence="1">Uncharacterized protein</fullName>
    </submittedName>
</protein>
<accession>A0A9P8NU88</accession>